<dbReference type="InterPro" id="IPR010753">
    <property type="entry name" value="DUF1330"/>
</dbReference>
<accession>A0A071MCN2</accession>
<protein>
    <recommendedName>
        <fullName evidence="1">DUF1330 domain-containing protein</fullName>
    </recommendedName>
</protein>
<organism evidence="2">
    <name type="scientific">Burkholderia cenocepacia</name>
    <dbReference type="NCBI Taxonomy" id="95486"/>
    <lineage>
        <taxon>Bacteria</taxon>
        <taxon>Pseudomonadati</taxon>
        <taxon>Pseudomonadota</taxon>
        <taxon>Betaproteobacteria</taxon>
        <taxon>Burkholderiales</taxon>
        <taxon>Burkholderiaceae</taxon>
        <taxon>Burkholderia</taxon>
        <taxon>Burkholderia cepacia complex</taxon>
    </lineage>
</organism>
<evidence type="ECO:0000259" key="1">
    <source>
        <dbReference type="Pfam" id="PF07045"/>
    </source>
</evidence>
<dbReference type="PANTHER" id="PTHR41521">
    <property type="match status" value="1"/>
</dbReference>
<dbReference type="OrthoDB" id="516779at2"/>
<comment type="caution">
    <text evidence="2">The sequence shown here is derived from an EMBL/GenBank/DDBJ whole genome shotgun (WGS) entry which is preliminary data.</text>
</comment>
<dbReference type="PANTHER" id="PTHR41521:SF4">
    <property type="entry name" value="BLR0684 PROTEIN"/>
    <property type="match status" value="1"/>
</dbReference>
<reference evidence="2" key="1">
    <citation type="submission" date="2014-04" db="EMBL/GenBank/DDBJ databases">
        <title>In planta biocontrol of soil-borne Fusarium wilt of banana through a plant endophytic bacterium, Burkholderia cenocepacia 869T2.</title>
        <authorList>
            <person name="Ho Y.-N."/>
            <person name="Chiang H.-M."/>
            <person name="Chao C.-P."/>
            <person name="Su C.-C."/>
            <person name="Hsu H.-F."/>
            <person name="Guo C.-T."/>
            <person name="Hsieh J.-L."/>
            <person name="Huang C.-C."/>
        </authorList>
    </citation>
    <scope>NUCLEOTIDE SEQUENCE [LARGE SCALE GENOMIC DNA]</scope>
    <source>
        <strain evidence="2">869T2</strain>
    </source>
</reference>
<dbReference type="Gene3D" id="3.30.70.100">
    <property type="match status" value="1"/>
</dbReference>
<dbReference type="Pfam" id="PF07045">
    <property type="entry name" value="DUF1330"/>
    <property type="match status" value="1"/>
</dbReference>
<dbReference type="InterPro" id="IPR011008">
    <property type="entry name" value="Dimeric_a/b-barrel"/>
</dbReference>
<feature type="domain" description="DUF1330" evidence="1">
    <location>
        <begin position="2"/>
        <end position="95"/>
    </location>
</feature>
<dbReference type="EMBL" id="JJOA01000013">
    <property type="protein sequence ID" value="KEA58654.1"/>
    <property type="molecule type" value="Genomic_DNA"/>
</dbReference>
<dbReference type="SUPFAM" id="SSF54909">
    <property type="entry name" value="Dimeric alpha+beta barrel"/>
    <property type="match status" value="1"/>
</dbReference>
<name>A0A071MCN2_9BURK</name>
<sequence>MTAYAIAHLHDVEMCDDIVGYLERIDGTLAPYDGHFVIHGARPEVREGVWRGDLIAIAFPDLDTARAWYESDAYRRIQPLRARHASGPLILIDGVDERHKATDILR</sequence>
<dbReference type="AlphaFoldDB" id="A0A071MCN2"/>
<evidence type="ECO:0000313" key="2">
    <source>
        <dbReference type="EMBL" id="KEA58654.1"/>
    </source>
</evidence>
<proteinExistence type="predicted"/>
<gene>
    <name evidence="2" type="ORF">DT99_16010</name>
</gene>